<name>F9Y6I8_KETVW</name>
<dbReference type="Pfam" id="PF01925">
    <property type="entry name" value="TauE"/>
    <property type="match status" value="1"/>
</dbReference>
<evidence type="ECO:0000256" key="4">
    <source>
        <dbReference type="ARBA" id="ARBA00023136"/>
    </source>
</evidence>
<dbReference type="OrthoDB" id="457670at2"/>
<evidence type="ECO:0000313" key="6">
    <source>
        <dbReference type="EMBL" id="AEM40934.1"/>
    </source>
</evidence>
<feature type="transmembrane region" description="Helical" evidence="5">
    <location>
        <begin position="47"/>
        <end position="71"/>
    </location>
</feature>
<dbReference type="PATRIC" id="fig|759362.5.peg.1130"/>
<dbReference type="eggNOG" id="COG0730">
    <property type="taxonomic scope" value="Bacteria"/>
</dbReference>
<evidence type="ECO:0000256" key="5">
    <source>
        <dbReference type="RuleBase" id="RU363041"/>
    </source>
</evidence>
<comment type="subcellular location">
    <subcellularLocation>
        <location evidence="5">Cell membrane</location>
        <topology evidence="5">Multi-pass membrane protein</topology>
    </subcellularLocation>
    <subcellularLocation>
        <location evidence="1">Membrane</location>
        <topology evidence="1">Multi-pass membrane protein</topology>
    </subcellularLocation>
</comment>
<feature type="transmembrane region" description="Helical" evidence="5">
    <location>
        <begin position="12"/>
        <end position="35"/>
    </location>
</feature>
<proteinExistence type="inferred from homology"/>
<evidence type="ECO:0000256" key="1">
    <source>
        <dbReference type="ARBA" id="ARBA00004141"/>
    </source>
</evidence>
<dbReference type="InterPro" id="IPR002781">
    <property type="entry name" value="TM_pro_TauE-like"/>
</dbReference>
<dbReference type="PANTHER" id="PTHR43483:SF3">
    <property type="entry name" value="MEMBRANE TRANSPORTER PROTEIN HI_0806-RELATED"/>
    <property type="match status" value="1"/>
</dbReference>
<keyword evidence="4 5" id="KW-0472">Membrane</keyword>
<accession>F9Y6I8</accession>
<evidence type="ECO:0000256" key="2">
    <source>
        <dbReference type="ARBA" id="ARBA00022692"/>
    </source>
</evidence>
<organism evidence="6 7">
    <name type="scientific">Ketogulonicigenium vulgare (strain WSH-001)</name>
    <dbReference type="NCBI Taxonomy" id="759362"/>
    <lineage>
        <taxon>Bacteria</taxon>
        <taxon>Pseudomonadati</taxon>
        <taxon>Pseudomonadota</taxon>
        <taxon>Alphaproteobacteria</taxon>
        <taxon>Rhodobacterales</taxon>
        <taxon>Roseobacteraceae</taxon>
        <taxon>Ketogulonicigenium</taxon>
    </lineage>
</organism>
<sequence>MLFGALGLDALIPMIGALVIAGALSGLMAGLFGIGGGAISVPVLYEIFRLIGVDPAVCMPLAVGTSLAIIVPTSFTSARGHYLRGTLDMELIRIWAVPVILGVAIGAVIARYANAAVFQIVFVIVASVNALKLLSGGARWQIADSLPGRFAIRIYGLIIGLLSSLMGIGGGTITNLVLTLYGIDIRRAISTAAGVGTLIALPGAIGYVIAGWGKPGLPPDALGYVSTLALVLTVPTTVLVTPIGVWLAHTLPRRTLEVCFGLFLLTVSGRFIFELMFQR</sequence>
<gene>
    <name evidence="6" type="ordered locus">KVU_1096</name>
</gene>
<protein>
    <recommendedName>
        <fullName evidence="5">Probable membrane transporter protein</fullName>
    </recommendedName>
</protein>
<dbReference type="AlphaFoldDB" id="F9Y6I8"/>
<dbReference type="PANTHER" id="PTHR43483">
    <property type="entry name" value="MEMBRANE TRANSPORTER PROTEIN HI_0806-RELATED"/>
    <property type="match status" value="1"/>
</dbReference>
<feature type="transmembrane region" description="Helical" evidence="5">
    <location>
        <begin position="255"/>
        <end position="273"/>
    </location>
</feature>
<keyword evidence="2 5" id="KW-0812">Transmembrane</keyword>
<keyword evidence="7" id="KW-1185">Reference proteome</keyword>
<dbReference type="RefSeq" id="WP_013384398.1">
    <property type="nucleotide sequence ID" value="NC_017384.1"/>
</dbReference>
<feature type="transmembrane region" description="Helical" evidence="5">
    <location>
        <begin position="91"/>
        <end position="109"/>
    </location>
</feature>
<feature type="transmembrane region" description="Helical" evidence="5">
    <location>
        <begin position="188"/>
        <end position="210"/>
    </location>
</feature>
<dbReference type="GO" id="GO:0005886">
    <property type="term" value="C:plasma membrane"/>
    <property type="evidence" value="ECO:0007669"/>
    <property type="project" value="UniProtKB-SubCell"/>
</dbReference>
<keyword evidence="5" id="KW-1003">Cell membrane</keyword>
<keyword evidence="3 5" id="KW-1133">Transmembrane helix</keyword>
<feature type="transmembrane region" description="Helical" evidence="5">
    <location>
        <begin position="154"/>
        <end position="181"/>
    </location>
</feature>
<reference evidence="6 7" key="1">
    <citation type="journal article" date="2011" name="J. Bacteriol.">
        <title>Complete genome sequence of the industrial strain Ketogulonicigenium vulgare WSH-001.</title>
        <authorList>
            <person name="Liu L."/>
            <person name="Li Y."/>
            <person name="Zhang J."/>
            <person name="Zhou Z."/>
            <person name="Liu J."/>
            <person name="Li X."/>
            <person name="Zhou J."/>
            <person name="Du G."/>
            <person name="Wang L."/>
            <person name="Chen J."/>
        </authorList>
    </citation>
    <scope>NUCLEOTIDE SEQUENCE [LARGE SCALE GENOMIC DNA]</scope>
    <source>
        <strain evidence="6 7">WSH-001</strain>
    </source>
</reference>
<dbReference type="Proteomes" id="UP000000692">
    <property type="component" value="Chromosome"/>
</dbReference>
<dbReference type="EMBL" id="CP002018">
    <property type="protein sequence ID" value="AEM40934.1"/>
    <property type="molecule type" value="Genomic_DNA"/>
</dbReference>
<dbReference type="KEGG" id="kvl:KVU_1096"/>
<evidence type="ECO:0000313" key="7">
    <source>
        <dbReference type="Proteomes" id="UP000000692"/>
    </source>
</evidence>
<feature type="transmembrane region" description="Helical" evidence="5">
    <location>
        <begin position="222"/>
        <end position="248"/>
    </location>
</feature>
<comment type="similarity">
    <text evidence="5">Belongs to the 4-toluene sulfonate uptake permease (TSUP) (TC 2.A.102) family.</text>
</comment>
<dbReference type="HOGENOM" id="CLU_045498_6_0_5"/>
<feature type="transmembrane region" description="Helical" evidence="5">
    <location>
        <begin position="116"/>
        <end position="134"/>
    </location>
</feature>
<evidence type="ECO:0000256" key="3">
    <source>
        <dbReference type="ARBA" id="ARBA00022989"/>
    </source>
</evidence>